<protein>
    <submittedName>
        <fullName evidence="1">Uncharacterized protein</fullName>
    </submittedName>
</protein>
<dbReference type="EMBL" id="LAPV01000053">
    <property type="protein sequence ID" value="KKC34192.1"/>
    <property type="molecule type" value="Genomic_DNA"/>
</dbReference>
<comment type="caution">
    <text evidence="1">The sequence shown here is derived from an EMBL/GenBank/DDBJ whole genome shotgun (WGS) entry which is preliminary data.</text>
</comment>
<reference evidence="1 2" key="1">
    <citation type="submission" date="2015-03" db="EMBL/GenBank/DDBJ databases">
        <authorList>
            <person name="Lepp D."/>
            <person name="Hassan Y.I."/>
            <person name="Li X.-Z."/>
            <person name="Zhou T."/>
        </authorList>
    </citation>
    <scope>NUCLEOTIDE SEQUENCE [LARGE SCALE GENOMIC DNA]</scope>
    <source>
        <strain evidence="1 2">Cr7-05</strain>
    </source>
</reference>
<proteinExistence type="predicted"/>
<evidence type="ECO:0000313" key="1">
    <source>
        <dbReference type="EMBL" id="KKC34192.1"/>
    </source>
</evidence>
<sequence>MSASVTVDQYSVMRLCLSCAASIIWPVIQWGRGVIARLPREIDPKPVAATLIAPGHFRGHVPELLLHIAFVYLRRGSKAEL</sequence>
<name>A0ABR5E1S6_9HYPH</name>
<accession>A0ABR5E1S6</accession>
<gene>
    <name evidence="1" type="ORF">WH91_04310</name>
</gene>
<dbReference type="Proteomes" id="UP000033519">
    <property type="component" value="Unassembled WGS sequence"/>
</dbReference>
<evidence type="ECO:0000313" key="2">
    <source>
        <dbReference type="Proteomes" id="UP000033519"/>
    </source>
</evidence>
<organism evidence="1 2">
    <name type="scientific">Devosia psychrophila</name>
    <dbReference type="NCBI Taxonomy" id="728005"/>
    <lineage>
        <taxon>Bacteria</taxon>
        <taxon>Pseudomonadati</taxon>
        <taxon>Pseudomonadota</taxon>
        <taxon>Alphaproteobacteria</taxon>
        <taxon>Hyphomicrobiales</taxon>
        <taxon>Devosiaceae</taxon>
        <taxon>Devosia</taxon>
    </lineage>
</organism>
<keyword evidence="2" id="KW-1185">Reference proteome</keyword>